<name>A0A8S9FPA3_BRACR</name>
<dbReference type="EMBL" id="QGKW02002228">
    <property type="protein sequence ID" value="KAF2534981.1"/>
    <property type="molecule type" value="Genomic_DNA"/>
</dbReference>
<dbReference type="AlphaFoldDB" id="A0A8S9FPA3"/>
<comment type="caution">
    <text evidence="1">The sequence shown here is derived from an EMBL/GenBank/DDBJ whole genome shotgun (WGS) entry which is preliminary data.</text>
</comment>
<evidence type="ECO:0000313" key="2">
    <source>
        <dbReference type="Proteomes" id="UP000712281"/>
    </source>
</evidence>
<dbReference type="Proteomes" id="UP000712281">
    <property type="component" value="Unassembled WGS sequence"/>
</dbReference>
<sequence>MIAIIDDDFWQVVKEEKIQEGNFQVESSTSRKYLMSIDIRLSPSVDVRLLASIDTTSQLPIDIKTQPTIDMTTPTSIDDHLIHTECSYQR</sequence>
<accession>A0A8S9FPA3</accession>
<protein>
    <submittedName>
        <fullName evidence="1">Uncharacterized protein</fullName>
    </submittedName>
</protein>
<gene>
    <name evidence="1" type="ORF">F2Q68_00020645</name>
</gene>
<reference evidence="1" key="1">
    <citation type="submission" date="2019-12" db="EMBL/GenBank/DDBJ databases">
        <title>Genome sequencing and annotation of Brassica cretica.</title>
        <authorList>
            <person name="Studholme D.J."/>
            <person name="Sarris P.F."/>
        </authorList>
    </citation>
    <scope>NUCLEOTIDE SEQUENCE</scope>
    <source>
        <strain evidence="1">PFS-001/15</strain>
        <tissue evidence="1">Leaf</tissue>
    </source>
</reference>
<evidence type="ECO:0000313" key="1">
    <source>
        <dbReference type="EMBL" id="KAF2534981.1"/>
    </source>
</evidence>
<proteinExistence type="predicted"/>
<organism evidence="1 2">
    <name type="scientific">Brassica cretica</name>
    <name type="common">Mustard</name>
    <dbReference type="NCBI Taxonomy" id="69181"/>
    <lineage>
        <taxon>Eukaryota</taxon>
        <taxon>Viridiplantae</taxon>
        <taxon>Streptophyta</taxon>
        <taxon>Embryophyta</taxon>
        <taxon>Tracheophyta</taxon>
        <taxon>Spermatophyta</taxon>
        <taxon>Magnoliopsida</taxon>
        <taxon>eudicotyledons</taxon>
        <taxon>Gunneridae</taxon>
        <taxon>Pentapetalae</taxon>
        <taxon>rosids</taxon>
        <taxon>malvids</taxon>
        <taxon>Brassicales</taxon>
        <taxon>Brassicaceae</taxon>
        <taxon>Brassiceae</taxon>
        <taxon>Brassica</taxon>
    </lineage>
</organism>